<dbReference type="PATRIC" id="fig|523850.10.peg.844"/>
<accession>B6YW02</accession>
<dbReference type="eggNOG" id="arCOG10112">
    <property type="taxonomic scope" value="Archaea"/>
</dbReference>
<dbReference type="SUPFAM" id="SSF158791">
    <property type="entry name" value="MgtE N-terminal domain-like"/>
    <property type="match status" value="1"/>
</dbReference>
<gene>
    <name evidence="1" type="ordered locus">TON_0837</name>
</gene>
<sequence>MEWKSLLIGFIIGALIAVPYGLAHSGPFSWDGYRGFPGGFGPMMGIAHGPGMMDEDIYVEMVQYMESGDFAEIHEEMEEEMESIMEKYMGSWWRERHEYCERVMGIEDWEE</sequence>
<reference evidence="1 2" key="1">
    <citation type="journal article" date="2008" name="J. Bacteriol.">
        <title>The complete genome sequence of Thermococcus onnurineus NA1 reveals a mixed heterotrophic and carboxydotrophic metabolism.</title>
        <authorList>
            <person name="Lee H.S."/>
            <person name="Kang S.G."/>
            <person name="Bae S.S."/>
            <person name="Lim J.K."/>
            <person name="Cho Y."/>
            <person name="Kim Y.J."/>
            <person name="Jeon J.H."/>
            <person name="Cha S.S."/>
            <person name="Kwon K.K."/>
            <person name="Kim H.T."/>
            <person name="Park C.J."/>
            <person name="Lee H.W."/>
            <person name="Kim S.I."/>
            <person name="Chun J."/>
            <person name="Colwell R.R."/>
            <person name="Kim S.J."/>
            <person name="Lee J.H."/>
        </authorList>
    </citation>
    <scope>NUCLEOTIDE SEQUENCE [LARGE SCALE GENOMIC DNA]</scope>
    <source>
        <strain evidence="1 2">NA1</strain>
    </source>
</reference>
<evidence type="ECO:0000313" key="2">
    <source>
        <dbReference type="Proteomes" id="UP000002727"/>
    </source>
</evidence>
<evidence type="ECO:0000313" key="1">
    <source>
        <dbReference type="EMBL" id="ACJ16325.1"/>
    </source>
</evidence>
<organism evidence="1 2">
    <name type="scientific">Thermococcus onnurineus (strain NA1)</name>
    <dbReference type="NCBI Taxonomy" id="523850"/>
    <lineage>
        <taxon>Archaea</taxon>
        <taxon>Methanobacteriati</taxon>
        <taxon>Methanobacteriota</taxon>
        <taxon>Thermococci</taxon>
        <taxon>Thermococcales</taxon>
        <taxon>Thermococcaceae</taxon>
        <taxon>Thermococcus</taxon>
    </lineage>
</organism>
<protein>
    <submittedName>
        <fullName evidence="1">Uncharacterized protein</fullName>
    </submittedName>
</protein>
<dbReference type="Proteomes" id="UP000002727">
    <property type="component" value="Chromosome"/>
</dbReference>
<dbReference type="EMBL" id="CP000855">
    <property type="protein sequence ID" value="ACJ16325.1"/>
    <property type="molecule type" value="Genomic_DNA"/>
</dbReference>
<dbReference type="GeneID" id="7017140"/>
<dbReference type="AlphaFoldDB" id="B6YW02"/>
<dbReference type="KEGG" id="ton:TON_0837"/>
<proteinExistence type="predicted"/>
<dbReference type="RefSeq" id="WP_012571797.1">
    <property type="nucleotide sequence ID" value="NC_011529.1"/>
</dbReference>
<keyword evidence="2" id="KW-1185">Reference proteome</keyword>
<dbReference type="HOGENOM" id="CLU_2056142_0_0_2"/>
<name>B6YW02_THEON</name>